<evidence type="ECO:0000313" key="2">
    <source>
        <dbReference type="Proteomes" id="UP001162501"/>
    </source>
</evidence>
<reference evidence="1" key="1">
    <citation type="submission" date="2023-05" db="EMBL/GenBank/DDBJ databases">
        <authorList>
            <consortium name="ELIXIR-Norway"/>
        </authorList>
    </citation>
    <scope>NUCLEOTIDE SEQUENCE</scope>
</reference>
<dbReference type="Proteomes" id="UP001162501">
    <property type="component" value="Chromosome 30"/>
</dbReference>
<accession>A0ACB0F3K4</accession>
<gene>
    <name evidence="1" type="ORF">MRATA1EN3_LOCUS18788</name>
</gene>
<dbReference type="EMBL" id="OX596114">
    <property type="protein sequence ID" value="CAI9707575.1"/>
    <property type="molecule type" value="Genomic_DNA"/>
</dbReference>
<name>A0ACB0F3K4_RANTA</name>
<sequence length="838" mass="90187">MAGPRALQRLVLACPTEQRADGACMSLSRGSPGMAGGQGGSRGSAGHPVVTGTSGRENILPNRPAQSRNMPSQAAPQELNTPGLQLARLQACSTRDFPPLRQVHRGIAGHGHSEYDSQTPPEPRGYQSLTLQCESAPAGSFSPPFAARAKGRRSLDYREEVGENSPPRAFGGRIWGPSWLHWGRRCPLPANPLTLILQEEERLTQAMRRLGQARNPRVKRTPAGGDPGGWPSSGRQAGPRSPRGRGLETRRGRDQALRLGGAWRLGEGGTKLTAGRGLAARREAGPRCPWGRGLTVWREAGPGSPWGRGLPLGEGGTTVSARAGSGGSAGGGVKLFVWEGPGGSAGGGVRLCVGAGPASRRGAGSGSPRRAGRAGKSSGKVGRPPTTIPCPDPARKLPAVRAVPARSAAMSSGDAECAGRQGAPRAAAALCGLYHEAGQRLRRLQDQLAARDALIARLRARLAALEGDTAPSLVDALLEQVARFREQLRQRDGGAAEAALRQEIERLSEQLEEKEREAQQLLSQPGLEREKEVALLRRSVAEKERARAASHVLCRSLADETHQLRRTLAATAHMCQHLAKCLDERQGAPGAAGEQSPEPECADGDASVHAVVEKLREENRVLRQKVTHVEDLNARWQRYDASRDEYVRGLHAQLKGLQATPEPELMRKEVSRLNAQLEEKMDDCAEARRELAAAKSARDAALERVQMLEQQILAYKDDFTSERADRERAQSRIHELEEQVALLQRQASWRQDSREPASCRIHTGSRSPRYLETDASEPVAAGGRRPGTGSQWLDLPAEGGCSGVTQGGQGDLQCPHCLQCFSDEQGEELFRHVAECCQ</sequence>
<organism evidence="1 2">
    <name type="scientific">Rangifer tarandus platyrhynchus</name>
    <name type="common">Svalbard reindeer</name>
    <dbReference type="NCBI Taxonomy" id="3082113"/>
    <lineage>
        <taxon>Eukaryota</taxon>
        <taxon>Metazoa</taxon>
        <taxon>Chordata</taxon>
        <taxon>Craniata</taxon>
        <taxon>Vertebrata</taxon>
        <taxon>Euteleostomi</taxon>
        <taxon>Mammalia</taxon>
        <taxon>Eutheria</taxon>
        <taxon>Laurasiatheria</taxon>
        <taxon>Artiodactyla</taxon>
        <taxon>Ruminantia</taxon>
        <taxon>Pecora</taxon>
        <taxon>Cervidae</taxon>
        <taxon>Odocoileinae</taxon>
        <taxon>Rangifer</taxon>
    </lineage>
</organism>
<proteinExistence type="predicted"/>
<protein>
    <submittedName>
        <fullName evidence="1">Uncharacterized protein</fullName>
    </submittedName>
</protein>
<evidence type="ECO:0000313" key="1">
    <source>
        <dbReference type="EMBL" id="CAI9707575.1"/>
    </source>
</evidence>